<dbReference type="AlphaFoldDB" id="A0A817MT99"/>
<proteinExistence type="predicted"/>
<comment type="caution">
    <text evidence="1">The sequence shown here is derived from an EMBL/GenBank/DDBJ whole genome shotgun (WGS) entry which is preliminary data.</text>
</comment>
<sequence>MSSNSFSISTVRVKSQACDGMSQYGKCSKNSACACFHRAGTPSTSICTNRHAVTCSELAPCNRLTNNCSQPEHICVHDPQCRDIPVCYPVPSYNNQLCPPIAILPSLQIVTYQTHTDMIVTRKTRIRFVKF</sequence>
<dbReference type="Proteomes" id="UP000663825">
    <property type="component" value="Unassembled WGS sequence"/>
</dbReference>
<protein>
    <submittedName>
        <fullName evidence="1">Uncharacterized protein</fullName>
    </submittedName>
</protein>
<evidence type="ECO:0000313" key="1">
    <source>
        <dbReference type="EMBL" id="CAF3074602.1"/>
    </source>
</evidence>
<organism evidence="1 2">
    <name type="scientific">Rotaria socialis</name>
    <dbReference type="NCBI Taxonomy" id="392032"/>
    <lineage>
        <taxon>Eukaryota</taxon>
        <taxon>Metazoa</taxon>
        <taxon>Spiralia</taxon>
        <taxon>Gnathifera</taxon>
        <taxon>Rotifera</taxon>
        <taxon>Eurotatoria</taxon>
        <taxon>Bdelloidea</taxon>
        <taxon>Philodinida</taxon>
        <taxon>Philodinidae</taxon>
        <taxon>Rotaria</taxon>
    </lineage>
</organism>
<dbReference type="EMBL" id="CAJNXB010000598">
    <property type="protein sequence ID" value="CAF3074602.1"/>
    <property type="molecule type" value="Genomic_DNA"/>
</dbReference>
<dbReference type="OrthoDB" id="342730at2759"/>
<name>A0A817MT99_9BILA</name>
<gene>
    <name evidence="1" type="ORF">TIS948_LOCUS5290</name>
</gene>
<reference evidence="1" key="1">
    <citation type="submission" date="2021-02" db="EMBL/GenBank/DDBJ databases">
        <authorList>
            <person name="Nowell W R."/>
        </authorList>
    </citation>
    <scope>NUCLEOTIDE SEQUENCE</scope>
</reference>
<accession>A0A817MT99</accession>
<evidence type="ECO:0000313" key="2">
    <source>
        <dbReference type="Proteomes" id="UP000663825"/>
    </source>
</evidence>